<dbReference type="EMBL" id="AGCK01000287">
    <property type="protein sequence ID" value="EHM40463.1"/>
    <property type="molecule type" value="Genomic_DNA"/>
</dbReference>
<protein>
    <submittedName>
        <fullName evidence="2">Uncharacterized protein</fullName>
    </submittedName>
</protein>
<gene>
    <name evidence="2" type="ORF">HMPREF0372_03534</name>
</gene>
<dbReference type="HOGENOM" id="CLU_3007652_0_0_9"/>
<accession>G9YVG9</accession>
<reference evidence="2 3" key="1">
    <citation type="submission" date="2011-08" db="EMBL/GenBank/DDBJ databases">
        <authorList>
            <person name="Weinstock G."/>
            <person name="Sodergren E."/>
            <person name="Clifton S."/>
            <person name="Fulton L."/>
            <person name="Fulton B."/>
            <person name="Courtney L."/>
            <person name="Fronick C."/>
            <person name="Harrison M."/>
            <person name="Strong C."/>
            <person name="Farmer C."/>
            <person name="Delahaunty K."/>
            <person name="Markovic C."/>
            <person name="Hall O."/>
            <person name="Minx P."/>
            <person name="Tomlinson C."/>
            <person name="Mitreva M."/>
            <person name="Hou S."/>
            <person name="Chen J."/>
            <person name="Wollam A."/>
            <person name="Pepin K.H."/>
            <person name="Johnson M."/>
            <person name="Bhonagiri V."/>
            <person name="Zhang X."/>
            <person name="Suruliraj S."/>
            <person name="Warren W."/>
            <person name="Chinwalla A."/>
            <person name="Mardis E.R."/>
            <person name="Wilson R.K."/>
        </authorList>
    </citation>
    <scope>NUCLEOTIDE SEQUENCE [LARGE SCALE GENOMIC DNA]</scope>
    <source>
        <strain evidence="2 3">ATCC 29863</strain>
    </source>
</reference>
<feature type="region of interest" description="Disordered" evidence="1">
    <location>
        <begin position="1"/>
        <end position="26"/>
    </location>
</feature>
<evidence type="ECO:0000313" key="2">
    <source>
        <dbReference type="EMBL" id="EHM40463.1"/>
    </source>
</evidence>
<feature type="compositionally biased region" description="Basic residues" evidence="1">
    <location>
        <begin position="1"/>
        <end position="10"/>
    </location>
</feature>
<proteinExistence type="predicted"/>
<sequence length="56" mass="6156">MDQLIVRHHPLPGLHPADGLLGQPQPVQLEPDCELLLAQPRPVCRSSSSAPRLSQR</sequence>
<comment type="caution">
    <text evidence="2">The sequence shown here is derived from an EMBL/GenBank/DDBJ whole genome shotgun (WGS) entry which is preliminary data.</text>
</comment>
<evidence type="ECO:0000313" key="3">
    <source>
        <dbReference type="Proteomes" id="UP000004459"/>
    </source>
</evidence>
<organism evidence="2 3">
    <name type="scientific">Flavonifractor plautii ATCC 29863</name>
    <dbReference type="NCBI Taxonomy" id="411475"/>
    <lineage>
        <taxon>Bacteria</taxon>
        <taxon>Bacillati</taxon>
        <taxon>Bacillota</taxon>
        <taxon>Clostridia</taxon>
        <taxon>Eubacteriales</taxon>
        <taxon>Oscillospiraceae</taxon>
        <taxon>Flavonifractor</taxon>
    </lineage>
</organism>
<dbReference type="Proteomes" id="UP000004459">
    <property type="component" value="Unassembled WGS sequence"/>
</dbReference>
<evidence type="ECO:0000256" key="1">
    <source>
        <dbReference type="SAM" id="MobiDB-lite"/>
    </source>
</evidence>
<dbReference type="AlphaFoldDB" id="G9YVG9"/>
<name>G9YVG9_FLAPL</name>